<dbReference type="PATRIC" id="fig|512565.3.peg.3211"/>
<feature type="domain" description="RmlD-like substrate binding" evidence="3">
    <location>
        <begin position="9"/>
        <end position="271"/>
    </location>
</feature>
<dbReference type="Proteomes" id="UP000007882">
    <property type="component" value="Chromosome"/>
</dbReference>
<evidence type="ECO:0000313" key="4">
    <source>
        <dbReference type="EMBL" id="BAL88437.1"/>
    </source>
</evidence>
<evidence type="ECO:0000313" key="5">
    <source>
        <dbReference type="Proteomes" id="UP000007882"/>
    </source>
</evidence>
<evidence type="ECO:0000259" key="3">
    <source>
        <dbReference type="Pfam" id="PF04321"/>
    </source>
</evidence>
<keyword evidence="5" id="KW-1185">Reference proteome</keyword>
<name>I0H600_ACTM4</name>
<dbReference type="UniPathway" id="UPA00124"/>
<proteinExistence type="inferred from homology"/>
<dbReference type="Pfam" id="PF04321">
    <property type="entry name" value="RmlD_sub_bind"/>
    <property type="match status" value="1"/>
</dbReference>
<dbReference type="GO" id="GO:0006556">
    <property type="term" value="P:S-adenosylmethionine biosynthetic process"/>
    <property type="evidence" value="ECO:0007669"/>
    <property type="project" value="TreeGrafter"/>
</dbReference>
<dbReference type="Gene3D" id="3.40.50.720">
    <property type="entry name" value="NAD(P)-binding Rossmann-like Domain"/>
    <property type="match status" value="1"/>
</dbReference>
<dbReference type="eggNOG" id="COG1091">
    <property type="taxonomic scope" value="Bacteria"/>
</dbReference>
<gene>
    <name evidence="4" type="ordered locus">AMIS_32170</name>
</gene>
<dbReference type="EC" id="1.1.1.133" evidence="2"/>
<dbReference type="STRING" id="512565.AMIS_32170"/>
<evidence type="ECO:0000256" key="2">
    <source>
        <dbReference type="RuleBase" id="RU364082"/>
    </source>
</evidence>
<dbReference type="GO" id="GO:0048270">
    <property type="term" value="F:methionine adenosyltransferase regulator activity"/>
    <property type="evidence" value="ECO:0007669"/>
    <property type="project" value="TreeGrafter"/>
</dbReference>
<evidence type="ECO:0000256" key="1">
    <source>
        <dbReference type="ARBA" id="ARBA00010944"/>
    </source>
</evidence>
<dbReference type="KEGG" id="ams:AMIS_32170"/>
<dbReference type="GO" id="GO:0048269">
    <property type="term" value="C:methionine adenosyltransferase complex"/>
    <property type="evidence" value="ECO:0007669"/>
    <property type="project" value="TreeGrafter"/>
</dbReference>
<dbReference type="HOGENOM" id="CLU_045518_2_1_11"/>
<dbReference type="AlphaFoldDB" id="I0H600"/>
<dbReference type="PANTHER" id="PTHR10491">
    <property type="entry name" value="DTDP-4-DEHYDRORHAMNOSE REDUCTASE"/>
    <property type="match status" value="1"/>
</dbReference>
<dbReference type="InterPro" id="IPR036291">
    <property type="entry name" value="NAD(P)-bd_dom_sf"/>
</dbReference>
<comment type="similarity">
    <text evidence="1 2">Belongs to the dTDP-4-dehydrorhamnose reductase family.</text>
</comment>
<dbReference type="EMBL" id="AP012319">
    <property type="protein sequence ID" value="BAL88437.1"/>
    <property type="molecule type" value="Genomic_DNA"/>
</dbReference>
<dbReference type="GO" id="GO:0019305">
    <property type="term" value="P:dTDP-rhamnose biosynthetic process"/>
    <property type="evidence" value="ECO:0007669"/>
    <property type="project" value="UniProtKB-UniPathway"/>
</dbReference>
<comment type="function">
    <text evidence="2">Catalyzes the reduction of dTDP-6-deoxy-L-lyxo-4-hexulose to yield dTDP-L-rhamnose.</text>
</comment>
<comment type="pathway">
    <text evidence="2">Carbohydrate biosynthesis; dTDP-L-rhamnose biosynthesis.</text>
</comment>
<dbReference type="SUPFAM" id="SSF51735">
    <property type="entry name" value="NAD(P)-binding Rossmann-fold domains"/>
    <property type="match status" value="1"/>
</dbReference>
<accession>I0H600</accession>
<dbReference type="InterPro" id="IPR029903">
    <property type="entry name" value="RmlD-like-bd"/>
</dbReference>
<organism evidence="4 5">
    <name type="scientific">Actinoplanes missouriensis (strain ATCC 14538 / DSM 43046 / CBS 188.64 / JCM 3121 / NBRC 102363 / NCIMB 12654 / NRRL B-3342 / UNCC 431)</name>
    <dbReference type="NCBI Taxonomy" id="512565"/>
    <lineage>
        <taxon>Bacteria</taxon>
        <taxon>Bacillati</taxon>
        <taxon>Actinomycetota</taxon>
        <taxon>Actinomycetes</taxon>
        <taxon>Micromonosporales</taxon>
        <taxon>Micromonosporaceae</taxon>
        <taxon>Actinoplanes</taxon>
    </lineage>
</organism>
<dbReference type="PANTHER" id="PTHR10491:SF4">
    <property type="entry name" value="METHIONINE ADENOSYLTRANSFERASE 2 SUBUNIT BETA"/>
    <property type="match status" value="1"/>
</dbReference>
<dbReference type="InterPro" id="IPR005913">
    <property type="entry name" value="dTDP_dehydrorham_reduct"/>
</dbReference>
<reference evidence="4 5" key="1">
    <citation type="submission" date="2012-02" db="EMBL/GenBank/DDBJ databases">
        <title>Complete genome sequence of Actinoplanes missouriensis 431 (= NBRC 102363).</title>
        <authorList>
            <person name="Ohnishi Y."/>
            <person name="Ishikawa J."/>
            <person name="Sekine M."/>
            <person name="Hosoyama A."/>
            <person name="Harada T."/>
            <person name="Narita H."/>
            <person name="Hata T."/>
            <person name="Konno Y."/>
            <person name="Tutikane K."/>
            <person name="Fujita N."/>
            <person name="Horinouchi S."/>
            <person name="Hayakawa M."/>
        </authorList>
    </citation>
    <scope>NUCLEOTIDE SEQUENCE [LARGE SCALE GENOMIC DNA]</scope>
    <source>
        <strain evidence="5">ATCC 14538 / DSM 43046 / CBS 188.64 / JCM 3121 / NBRC 102363 / NCIMB 12654 / NRRL B-3342 / UNCC 431</strain>
    </source>
</reference>
<keyword evidence="2" id="KW-0560">Oxidoreductase</keyword>
<keyword evidence="2" id="KW-0521">NADP</keyword>
<sequence length="314" mass="32107">MSAPVVIVGNGLIGAACAATLRGSGHPVITVARRGESGPGHLSCDLTDAAGRAGLARLLRDRRPARVVLTHGPSDVTWINAHEREAAATHTGVAALVAESGVPAVLVSTDNVFAGDRGHHRPHDPIAPANAYGRIKAQAEQAVVEAGGTALRVSLVYGWAGPAYRETYGGRCLLAAAAGQPMDAPVDQEFTPVHIDDVRRVVAALCAAGTLPGGVAHLAGPAQLSRFAFARLAYRLAGADENLVRQCSRAGTEWATRPRYSSLSCDGFDHLPGLDGWSPMSAARGLALMVAEMPATVGAAVGHAAGLAAGGGPR</sequence>
<dbReference type="GO" id="GO:0008831">
    <property type="term" value="F:dTDP-4-dehydrorhamnose reductase activity"/>
    <property type="evidence" value="ECO:0007669"/>
    <property type="project" value="UniProtKB-EC"/>
</dbReference>
<protein>
    <recommendedName>
        <fullName evidence="2">dTDP-4-dehydrorhamnose reductase</fullName>
        <ecNumber evidence="2">1.1.1.133</ecNumber>
    </recommendedName>
</protein>